<dbReference type="EMBL" id="KV440977">
    <property type="protein sequence ID" value="OAD75202.1"/>
    <property type="molecule type" value="Genomic_DNA"/>
</dbReference>
<dbReference type="GeneID" id="29003489"/>
<protein>
    <submittedName>
        <fullName evidence="1">Uncharacterized protein</fullName>
    </submittedName>
</protein>
<reference evidence="2" key="1">
    <citation type="submission" date="2015-06" db="EMBL/GenBank/DDBJ databases">
        <title>Expansion of signal transduction pathways in fungi by whole-genome duplication.</title>
        <authorList>
            <consortium name="DOE Joint Genome Institute"/>
            <person name="Corrochano L.M."/>
            <person name="Kuo A."/>
            <person name="Marcet-Houben M."/>
            <person name="Polaino S."/>
            <person name="Salamov A."/>
            <person name="Villalobos J.M."/>
            <person name="Alvarez M.I."/>
            <person name="Avalos J."/>
            <person name="Benito E.P."/>
            <person name="Benoit I."/>
            <person name="Burger G."/>
            <person name="Camino L.P."/>
            <person name="Canovas D."/>
            <person name="Cerda-Olmedo E."/>
            <person name="Cheng J.-F."/>
            <person name="Dominguez A."/>
            <person name="Elias M."/>
            <person name="Eslava A.P."/>
            <person name="Glaser F."/>
            <person name="Grimwood J."/>
            <person name="Gutierrez G."/>
            <person name="Heitman J."/>
            <person name="Henrissat B."/>
            <person name="Iturriaga E.A."/>
            <person name="Lang B.F."/>
            <person name="Lavin J.L."/>
            <person name="Lee S."/>
            <person name="Li W."/>
            <person name="Lindquist E."/>
            <person name="Lopez-Garcia S."/>
            <person name="Luque E.M."/>
            <person name="Marcos A.T."/>
            <person name="Martin J."/>
            <person name="McCluskey K."/>
            <person name="Medina H.R."/>
            <person name="Miralles-Duran A."/>
            <person name="Miyazaki A."/>
            <person name="Munoz-Torres E."/>
            <person name="Oguiza J.A."/>
            <person name="Ohm R."/>
            <person name="Olmedo M."/>
            <person name="Orejas M."/>
            <person name="Ortiz-Castellanos L."/>
            <person name="Pisabarro A.G."/>
            <person name="Rodriguez-Romero J."/>
            <person name="Ruiz-Herrera J."/>
            <person name="Ruiz-Vazquez R."/>
            <person name="Sanz C."/>
            <person name="Schackwitz W."/>
            <person name="Schmutz J."/>
            <person name="Shahriari M."/>
            <person name="Shelest E."/>
            <person name="Silva-Franco F."/>
            <person name="Soanes D."/>
            <person name="Syed K."/>
            <person name="Tagua V.G."/>
            <person name="Talbot N.J."/>
            <person name="Thon M."/>
            <person name="De vries R.P."/>
            <person name="Wiebenga A."/>
            <person name="Yadav J.S."/>
            <person name="Braun E.L."/>
            <person name="Baker S."/>
            <person name="Garre V."/>
            <person name="Horwitz B."/>
            <person name="Torres-Martinez S."/>
            <person name="Idnurm A."/>
            <person name="Herrera-Estrella A."/>
            <person name="Gabaldon T."/>
            <person name="Grigoriev I.V."/>
        </authorList>
    </citation>
    <scope>NUCLEOTIDE SEQUENCE [LARGE SCALE GENOMIC DNA]</scope>
    <source>
        <strain evidence="2">NRRL 1555(-)</strain>
    </source>
</reference>
<dbReference type="AlphaFoldDB" id="A0A162UCF6"/>
<organism evidence="1 2">
    <name type="scientific">Phycomyces blakesleeanus (strain ATCC 8743b / DSM 1359 / FGSC 10004 / NBRC 33097 / NRRL 1555)</name>
    <dbReference type="NCBI Taxonomy" id="763407"/>
    <lineage>
        <taxon>Eukaryota</taxon>
        <taxon>Fungi</taxon>
        <taxon>Fungi incertae sedis</taxon>
        <taxon>Mucoromycota</taxon>
        <taxon>Mucoromycotina</taxon>
        <taxon>Mucoromycetes</taxon>
        <taxon>Mucorales</taxon>
        <taxon>Phycomycetaceae</taxon>
        <taxon>Phycomyces</taxon>
    </lineage>
</organism>
<dbReference type="RefSeq" id="XP_018293242.1">
    <property type="nucleotide sequence ID" value="XM_018442583.1"/>
</dbReference>
<evidence type="ECO:0000313" key="1">
    <source>
        <dbReference type="EMBL" id="OAD75202.1"/>
    </source>
</evidence>
<accession>A0A162UCF6</accession>
<name>A0A162UCF6_PHYB8</name>
<gene>
    <name evidence="1" type="ORF">PHYBLDRAFT_72034</name>
</gene>
<dbReference type="InParanoid" id="A0A162UCF6"/>
<evidence type="ECO:0000313" key="2">
    <source>
        <dbReference type="Proteomes" id="UP000077315"/>
    </source>
</evidence>
<proteinExistence type="predicted"/>
<dbReference type="VEuPathDB" id="FungiDB:PHYBLDRAFT_72034"/>
<dbReference type="Proteomes" id="UP000077315">
    <property type="component" value="Unassembled WGS sequence"/>
</dbReference>
<keyword evidence="2" id="KW-1185">Reference proteome</keyword>
<sequence>MSKPGLFRQSQAIKNRFPSRATGTPRLEEHMLIVFCMLLVPSVQVKHQGSDQSPRLSVSIPSRSSVKVQVRVQVKVHRFRSSFKVQVKVHGFQIKVHGFSIESIQEKHQCSDLPAMVIVITKPYAHLLTSFYLLLVSAIQVKCQGPDFPAMGIAIDIRRQGCDLPAKCSVIHVKHQDSDRPYMVIAIQVKHHGSDRPSMVIVIHVKHQGSDHPSMPPAIQVKHEGPDLPSMVIVVQVKVQGFDCPSMVIVIHVKHQGSDHPSMVIAIQIKRQGPDHPSMVISIKQHYGHILTSCNILLVFSHPGQASRFWSPRHDLIYLQSPAIQVKHQDSHHPAMGIVLNPPRSCFTDPDSVRGYRPNSKDQNSNLGYSSNIKDLISNQGYGYTLFSLSLHAFFRIGLVCLRSGYTMKKLFSFQCDRYIHLVRPLVTVGFISLLASQSKPAIMDPISVQCYSVLAVKVPLLSMPMIPNPSPIQSDRATIKDSISIQYDSVFTVQVEEQGFLLHPRLQPRPIDPGLLSSRVTTLGSFDHMTYGRRVFIDTFLK</sequence>